<proteinExistence type="predicted"/>
<keyword evidence="3" id="KW-1185">Reference proteome</keyword>
<dbReference type="AlphaFoldDB" id="A0AAE3DA62"/>
<name>A0AAE3DA62_9FIRM</name>
<gene>
    <name evidence="2" type="ORF">LKD36_04505</name>
</gene>
<dbReference type="EMBL" id="JAJEPS010000003">
    <property type="protein sequence ID" value="MCC2125437.1"/>
    <property type="molecule type" value="Genomic_DNA"/>
</dbReference>
<protein>
    <submittedName>
        <fullName evidence="2">Uncharacterized protein</fullName>
    </submittedName>
</protein>
<feature type="coiled-coil region" evidence="1">
    <location>
        <begin position="14"/>
        <end position="44"/>
    </location>
</feature>
<dbReference type="RefSeq" id="WP_308458869.1">
    <property type="nucleotide sequence ID" value="NZ_JAJEPS010000003.1"/>
</dbReference>
<evidence type="ECO:0000313" key="3">
    <source>
        <dbReference type="Proteomes" id="UP001198220"/>
    </source>
</evidence>
<dbReference type="Proteomes" id="UP001198220">
    <property type="component" value="Unassembled WGS sequence"/>
</dbReference>
<accession>A0AAE3DA62</accession>
<evidence type="ECO:0000256" key="1">
    <source>
        <dbReference type="SAM" id="Coils"/>
    </source>
</evidence>
<evidence type="ECO:0000313" key="2">
    <source>
        <dbReference type="EMBL" id="MCC2125437.1"/>
    </source>
</evidence>
<reference evidence="2 3" key="1">
    <citation type="submission" date="2021-10" db="EMBL/GenBank/DDBJ databases">
        <title>Anaerobic single-cell dispensing facilitates the cultivation of human gut bacteria.</title>
        <authorList>
            <person name="Afrizal A."/>
        </authorList>
    </citation>
    <scope>NUCLEOTIDE SEQUENCE [LARGE SCALE GENOMIC DNA]</scope>
    <source>
        <strain evidence="2 3">CLA-AA-H276</strain>
    </source>
</reference>
<sequence length="50" mass="5833">MNVRQQIEAQRKVLEQMVGTADNLTELLQEAQKMDQLIEAYEEEHTKTIS</sequence>
<organism evidence="2 3">
    <name type="scientific">Hominiventricola filiformis</name>
    <dbReference type="NCBI Taxonomy" id="2885352"/>
    <lineage>
        <taxon>Bacteria</taxon>
        <taxon>Bacillati</taxon>
        <taxon>Bacillota</taxon>
        <taxon>Clostridia</taxon>
        <taxon>Lachnospirales</taxon>
        <taxon>Lachnospiraceae</taxon>
        <taxon>Hominiventricola</taxon>
    </lineage>
</organism>
<comment type="caution">
    <text evidence="2">The sequence shown here is derived from an EMBL/GenBank/DDBJ whole genome shotgun (WGS) entry which is preliminary data.</text>
</comment>
<keyword evidence="1" id="KW-0175">Coiled coil</keyword>